<dbReference type="InParanoid" id="A0A6P7FL88"/>
<evidence type="ECO:0000313" key="5">
    <source>
        <dbReference type="RefSeq" id="XP_028133733.1"/>
    </source>
</evidence>
<dbReference type="Gene3D" id="3.80.10.10">
    <property type="entry name" value="Ribonuclease Inhibitor"/>
    <property type="match status" value="3"/>
</dbReference>
<evidence type="ECO:0000256" key="2">
    <source>
        <dbReference type="ARBA" id="ARBA00022729"/>
    </source>
</evidence>
<keyword evidence="1" id="KW-0433">Leucine-rich repeat</keyword>
<feature type="signal peptide" evidence="4">
    <location>
        <begin position="1"/>
        <end position="21"/>
    </location>
</feature>
<dbReference type="SUPFAM" id="SSF52058">
    <property type="entry name" value="L domain-like"/>
    <property type="match status" value="1"/>
</dbReference>
<dbReference type="PROSITE" id="PS51450">
    <property type="entry name" value="LRR"/>
    <property type="match status" value="2"/>
</dbReference>
<dbReference type="SMART" id="SM00369">
    <property type="entry name" value="LRR_TYP"/>
    <property type="match status" value="5"/>
</dbReference>
<accession>A0A6P7FL88</accession>
<dbReference type="RefSeq" id="XP_028133733.1">
    <property type="nucleotide sequence ID" value="XM_028277932.1"/>
</dbReference>
<proteinExistence type="predicted"/>
<evidence type="ECO:0000256" key="4">
    <source>
        <dbReference type="SAM" id="SignalP"/>
    </source>
</evidence>
<name>A0A6P7FL88_DIAVI</name>
<keyword evidence="2 4" id="KW-0732">Signal</keyword>
<dbReference type="PANTHER" id="PTHR24369">
    <property type="entry name" value="ANTIGEN BSP, PUTATIVE-RELATED"/>
    <property type="match status" value="1"/>
</dbReference>
<protein>
    <submittedName>
        <fullName evidence="5">Leucine-rich repeat-containing protein 15-like</fullName>
    </submittedName>
</protein>
<sequence>MHRISVTVLVLCLLGISFTTAQLNNITVVIYKNNTSVTLLKAATLLNETYITEILIEEEDVPVLKTGIFDSLFLLQTVNVRNTNLVTLQPNIFKGLKRIRKINLNFNKIDSVPPNVFTNIPVYIIALRGNGIKQISENAFYNLQNLRNLDLGSNNIELLPKNLFVNTKNLKYIDLSYNKLRHFPAVPYKPYPFFDVAFANMVPGEPSFLDLSYNNFSFISYYLLRGIYYIDELRLQNNHIKLISEYAFDDFTKINTLNLDGNDLKEMSDGLLGVLTYVENVKVENNPWRESFVCKYTDWCERHEKSNYMEMKCPLKLWL</sequence>
<dbReference type="Pfam" id="PF13855">
    <property type="entry name" value="LRR_8"/>
    <property type="match status" value="3"/>
</dbReference>
<dbReference type="GO" id="GO:0005886">
    <property type="term" value="C:plasma membrane"/>
    <property type="evidence" value="ECO:0007669"/>
    <property type="project" value="TreeGrafter"/>
</dbReference>
<reference evidence="5" key="1">
    <citation type="submission" date="2025-08" db="UniProtKB">
        <authorList>
            <consortium name="RefSeq"/>
        </authorList>
    </citation>
    <scope>IDENTIFICATION</scope>
    <source>
        <tissue evidence="5">Whole insect</tissue>
    </source>
</reference>
<gene>
    <name evidence="5" type="primary">LOC114328944</name>
</gene>
<dbReference type="PANTHER" id="PTHR24369:SF210">
    <property type="entry name" value="CHAOPTIN-RELATED"/>
    <property type="match status" value="1"/>
</dbReference>
<dbReference type="InterPro" id="IPR001611">
    <property type="entry name" value="Leu-rich_rpt"/>
</dbReference>
<dbReference type="AlphaFoldDB" id="A0A6P7FL88"/>
<dbReference type="InterPro" id="IPR050541">
    <property type="entry name" value="LRR_TM_domain-containing"/>
</dbReference>
<keyword evidence="3" id="KW-0677">Repeat</keyword>
<dbReference type="InterPro" id="IPR003591">
    <property type="entry name" value="Leu-rich_rpt_typical-subtyp"/>
</dbReference>
<organism evidence="5">
    <name type="scientific">Diabrotica virgifera virgifera</name>
    <name type="common">western corn rootworm</name>
    <dbReference type="NCBI Taxonomy" id="50390"/>
    <lineage>
        <taxon>Eukaryota</taxon>
        <taxon>Metazoa</taxon>
        <taxon>Ecdysozoa</taxon>
        <taxon>Arthropoda</taxon>
        <taxon>Hexapoda</taxon>
        <taxon>Insecta</taxon>
        <taxon>Pterygota</taxon>
        <taxon>Neoptera</taxon>
        <taxon>Endopterygota</taxon>
        <taxon>Coleoptera</taxon>
        <taxon>Polyphaga</taxon>
        <taxon>Cucujiformia</taxon>
        <taxon>Chrysomeloidea</taxon>
        <taxon>Chrysomelidae</taxon>
        <taxon>Galerucinae</taxon>
        <taxon>Diabroticina</taxon>
        <taxon>Diabroticites</taxon>
        <taxon>Diabrotica</taxon>
    </lineage>
</organism>
<evidence type="ECO:0000256" key="1">
    <source>
        <dbReference type="ARBA" id="ARBA00022614"/>
    </source>
</evidence>
<evidence type="ECO:0000256" key="3">
    <source>
        <dbReference type="ARBA" id="ARBA00022737"/>
    </source>
</evidence>
<dbReference type="InterPro" id="IPR032675">
    <property type="entry name" value="LRR_dom_sf"/>
</dbReference>
<feature type="chain" id="PRO_5028145621" evidence="4">
    <location>
        <begin position="22"/>
        <end position="319"/>
    </location>
</feature>